<dbReference type="Proteomes" id="UP001344888">
    <property type="component" value="Unassembled WGS sequence"/>
</dbReference>
<reference evidence="2 3" key="1">
    <citation type="submission" date="2023-03" db="EMBL/GenBank/DDBJ databases">
        <title>Bacillus Genome Sequencing.</title>
        <authorList>
            <person name="Dunlap C."/>
        </authorList>
    </citation>
    <scope>NUCLEOTIDE SEQUENCE [LARGE SCALE GENOMIC DNA]</scope>
    <source>
        <strain evidence="2 3">B-59205</strain>
    </source>
</reference>
<keyword evidence="1" id="KW-1133">Transmembrane helix</keyword>
<keyword evidence="3" id="KW-1185">Reference proteome</keyword>
<proteinExistence type="predicted"/>
<comment type="caution">
    <text evidence="2">The sequence shown here is derived from an EMBL/GenBank/DDBJ whole genome shotgun (WGS) entry which is preliminary data.</text>
</comment>
<feature type="transmembrane region" description="Helical" evidence="1">
    <location>
        <begin position="6"/>
        <end position="24"/>
    </location>
</feature>
<protein>
    <submittedName>
        <fullName evidence="2">Uncharacterized protein</fullName>
    </submittedName>
</protein>
<organism evidence="2 3">
    <name type="scientific">Metasolibacillus meyeri</name>
    <dbReference type="NCBI Taxonomy" id="1071052"/>
    <lineage>
        <taxon>Bacteria</taxon>
        <taxon>Bacillati</taxon>
        <taxon>Bacillota</taxon>
        <taxon>Bacilli</taxon>
        <taxon>Bacillales</taxon>
        <taxon>Caryophanaceae</taxon>
        <taxon>Metasolibacillus</taxon>
    </lineage>
</organism>
<feature type="transmembrane region" description="Helical" evidence="1">
    <location>
        <begin position="72"/>
        <end position="91"/>
    </location>
</feature>
<dbReference type="AlphaFoldDB" id="A0AAW9NYG2"/>
<accession>A0AAW9NYG2</accession>
<evidence type="ECO:0000256" key="1">
    <source>
        <dbReference type="SAM" id="Phobius"/>
    </source>
</evidence>
<gene>
    <name evidence="2" type="ORF">P9B03_14965</name>
</gene>
<dbReference type="EMBL" id="JARSFG010000020">
    <property type="protein sequence ID" value="MEC1179798.1"/>
    <property type="molecule type" value="Genomic_DNA"/>
</dbReference>
<dbReference type="RefSeq" id="WP_326124299.1">
    <property type="nucleotide sequence ID" value="NZ_JARSFG010000020.1"/>
</dbReference>
<evidence type="ECO:0000313" key="2">
    <source>
        <dbReference type="EMBL" id="MEC1179798.1"/>
    </source>
</evidence>
<keyword evidence="1" id="KW-0472">Membrane</keyword>
<sequence>MYQDFTNQSMLGYVLMIVVTIVLASIGKRQGYISCVVLGNIASMIVSWFFISTMAENENWGGYFKPLSPNEMLLFVSCLNIVPQLLTILFTNKKGREETQ</sequence>
<feature type="transmembrane region" description="Helical" evidence="1">
    <location>
        <begin position="31"/>
        <end position="52"/>
    </location>
</feature>
<keyword evidence="1" id="KW-0812">Transmembrane</keyword>
<evidence type="ECO:0000313" key="3">
    <source>
        <dbReference type="Proteomes" id="UP001344888"/>
    </source>
</evidence>
<name>A0AAW9NYG2_9BACL</name>